<name>A0ABV0MG06_9HYPH</name>
<keyword evidence="6 11" id="KW-0812">Transmembrane</keyword>
<dbReference type="Pfam" id="PF12019">
    <property type="entry name" value="GspH"/>
    <property type="match status" value="1"/>
</dbReference>
<keyword evidence="7 11" id="KW-1133">Transmembrane helix</keyword>
<evidence type="ECO:0000313" key="14">
    <source>
        <dbReference type="Proteomes" id="UP001496627"/>
    </source>
</evidence>
<feature type="transmembrane region" description="Helical" evidence="11">
    <location>
        <begin position="20"/>
        <end position="38"/>
    </location>
</feature>
<accession>A0ABV0MG06</accession>
<dbReference type="RefSeq" id="WP_348864887.1">
    <property type="nucleotide sequence ID" value="NZ_JBEAAL010000058.1"/>
</dbReference>
<evidence type="ECO:0000256" key="2">
    <source>
        <dbReference type="ARBA" id="ARBA00021549"/>
    </source>
</evidence>
<evidence type="ECO:0000256" key="3">
    <source>
        <dbReference type="ARBA" id="ARBA00022475"/>
    </source>
</evidence>
<keyword evidence="8 11" id="KW-0472">Membrane</keyword>
<evidence type="ECO:0000256" key="11">
    <source>
        <dbReference type="SAM" id="Phobius"/>
    </source>
</evidence>
<keyword evidence="4" id="KW-0488">Methylation</keyword>
<dbReference type="InterPro" id="IPR012902">
    <property type="entry name" value="N_methyl_site"/>
</dbReference>
<comment type="similarity">
    <text evidence="9">Belongs to the GSP H family.</text>
</comment>
<evidence type="ECO:0000259" key="12">
    <source>
        <dbReference type="Pfam" id="PF12019"/>
    </source>
</evidence>
<dbReference type="Pfam" id="PF07963">
    <property type="entry name" value="N_methyl"/>
    <property type="match status" value="1"/>
</dbReference>
<evidence type="ECO:0000256" key="9">
    <source>
        <dbReference type="ARBA" id="ARBA00025772"/>
    </source>
</evidence>
<evidence type="ECO:0000256" key="7">
    <source>
        <dbReference type="ARBA" id="ARBA00022989"/>
    </source>
</evidence>
<sequence>MRFGKQALNAGSEGFSLSEMLVVLAVIGLLFSIAIPSVQGLTKPTPTRVAREVLSMAQITRLSALKSGTPKALMLDAAAKSIRSEAKAKTIEIPSTISFSATVGRDEKTTTDRGNITFFPDGGASGGTLRFGSADNVEAVVSINWLTGIPSLAGAVK</sequence>
<evidence type="ECO:0000256" key="8">
    <source>
        <dbReference type="ARBA" id="ARBA00023136"/>
    </source>
</evidence>
<dbReference type="Gene3D" id="3.30.700.10">
    <property type="entry name" value="Glycoprotein, Type 4 Pilin"/>
    <property type="match status" value="1"/>
</dbReference>
<evidence type="ECO:0000256" key="5">
    <source>
        <dbReference type="ARBA" id="ARBA00022519"/>
    </source>
</evidence>
<dbReference type="InterPro" id="IPR022346">
    <property type="entry name" value="T2SS_GspH"/>
</dbReference>
<dbReference type="NCBIfam" id="TIGR02532">
    <property type="entry name" value="IV_pilin_GFxxxE"/>
    <property type="match status" value="1"/>
</dbReference>
<evidence type="ECO:0000256" key="1">
    <source>
        <dbReference type="ARBA" id="ARBA00004377"/>
    </source>
</evidence>
<evidence type="ECO:0000256" key="6">
    <source>
        <dbReference type="ARBA" id="ARBA00022692"/>
    </source>
</evidence>
<dbReference type="Proteomes" id="UP001496627">
    <property type="component" value="Unassembled WGS sequence"/>
</dbReference>
<evidence type="ECO:0000313" key="13">
    <source>
        <dbReference type="EMBL" id="MEQ1409774.1"/>
    </source>
</evidence>
<dbReference type="InterPro" id="IPR045584">
    <property type="entry name" value="Pilin-like"/>
</dbReference>
<keyword evidence="5" id="KW-0997">Cell inner membrane</keyword>
<dbReference type="EMBL" id="JBEAAL010000058">
    <property type="protein sequence ID" value="MEQ1409774.1"/>
    <property type="molecule type" value="Genomic_DNA"/>
</dbReference>
<gene>
    <name evidence="13" type="ORF">ABK249_33265</name>
</gene>
<comment type="subcellular location">
    <subcellularLocation>
        <location evidence="1">Cell inner membrane</location>
        <topology evidence="1">Single-pass membrane protein</topology>
    </subcellularLocation>
</comment>
<organism evidence="13 14">
    <name type="scientific">Neorhizobium phenanthreniclasticum</name>
    <dbReference type="NCBI Taxonomy" id="3157917"/>
    <lineage>
        <taxon>Bacteria</taxon>
        <taxon>Pseudomonadati</taxon>
        <taxon>Pseudomonadota</taxon>
        <taxon>Alphaproteobacteria</taxon>
        <taxon>Hyphomicrobiales</taxon>
        <taxon>Rhizobiaceae</taxon>
        <taxon>Rhizobium/Agrobacterium group</taxon>
        <taxon>Neorhizobium</taxon>
    </lineage>
</organism>
<comment type="caution">
    <text evidence="13">The sequence shown here is derived from an EMBL/GenBank/DDBJ whole genome shotgun (WGS) entry which is preliminary data.</text>
</comment>
<evidence type="ECO:0000256" key="4">
    <source>
        <dbReference type="ARBA" id="ARBA00022481"/>
    </source>
</evidence>
<keyword evidence="14" id="KW-1185">Reference proteome</keyword>
<proteinExistence type="inferred from homology"/>
<dbReference type="SUPFAM" id="SSF54523">
    <property type="entry name" value="Pili subunits"/>
    <property type="match status" value="1"/>
</dbReference>
<feature type="domain" description="General secretion pathway GspH" evidence="12">
    <location>
        <begin position="50"/>
        <end position="146"/>
    </location>
</feature>
<reference evidence="13 14" key="1">
    <citation type="submission" date="2024-05" db="EMBL/GenBank/DDBJ databases">
        <title>Neorhizobium sp. Rsf11, a plant growth promoting and heavy metal resistant PAH-degrader.</title>
        <authorList>
            <person name="Golubev S.N."/>
            <person name="Muratova A.Y."/>
            <person name="Markelova M.I."/>
        </authorList>
    </citation>
    <scope>NUCLEOTIDE SEQUENCE [LARGE SCALE GENOMIC DNA]</scope>
    <source>
        <strain evidence="13 14">Rsf11</strain>
    </source>
</reference>
<keyword evidence="3" id="KW-1003">Cell membrane</keyword>
<evidence type="ECO:0000256" key="10">
    <source>
        <dbReference type="ARBA" id="ARBA00030775"/>
    </source>
</evidence>
<protein>
    <recommendedName>
        <fullName evidence="2">Type II secretion system protein H</fullName>
    </recommendedName>
    <alternativeName>
        <fullName evidence="10">General secretion pathway protein H</fullName>
    </alternativeName>
</protein>